<evidence type="ECO:0000259" key="1">
    <source>
        <dbReference type="Pfam" id="PF01764"/>
    </source>
</evidence>
<accession>A0A9W8A0S3</accession>
<evidence type="ECO:0000313" key="2">
    <source>
        <dbReference type="EMBL" id="KAJ1917470.1"/>
    </source>
</evidence>
<sequence>MAAYENVTDWTCRHCVGEADGTRFLAQVDLPHSSVRCYVAVSDRLRTLILAFTGSNLDNLRTFLTDLDIRASPWPPEAPAAWVHAGFLASTLDGAPSILVALRMHTAAYPDYEIAITGHSLGAAQAVLFTTYLVAREPTWAARLQVYTYGEPRVGNVAFAQYYTSLRVLTHRAVNRGDVVPHVPFQAWGFHHHGVEVWIRQGDGQVVVCPGTEHTACSMSLPATQWSVLDHFNYWGAVSYSRPNNFAWNIPVEQPGVVQTIRLPHNNGGTWPSTTLTH</sequence>
<dbReference type="PANTHER" id="PTHR45856">
    <property type="entry name" value="ALPHA/BETA-HYDROLASES SUPERFAMILY PROTEIN"/>
    <property type="match status" value="1"/>
</dbReference>
<evidence type="ECO:0000313" key="3">
    <source>
        <dbReference type="Proteomes" id="UP001150569"/>
    </source>
</evidence>
<gene>
    <name evidence="2" type="ORF">IWQ60_007776</name>
</gene>
<name>A0A9W8A0S3_9FUNG</name>
<dbReference type="InterPro" id="IPR029058">
    <property type="entry name" value="AB_hydrolase_fold"/>
</dbReference>
<protein>
    <recommendedName>
        <fullName evidence="1">Fungal lipase-type domain-containing protein</fullName>
    </recommendedName>
</protein>
<reference evidence="2" key="1">
    <citation type="submission" date="2022-07" db="EMBL/GenBank/DDBJ databases">
        <title>Phylogenomic reconstructions and comparative analyses of Kickxellomycotina fungi.</title>
        <authorList>
            <person name="Reynolds N.K."/>
            <person name="Stajich J.E."/>
            <person name="Barry K."/>
            <person name="Grigoriev I.V."/>
            <person name="Crous P."/>
            <person name="Smith M.E."/>
        </authorList>
    </citation>
    <scope>NUCLEOTIDE SEQUENCE</scope>
    <source>
        <strain evidence="2">RSA 861</strain>
    </source>
</reference>
<dbReference type="GO" id="GO:0006629">
    <property type="term" value="P:lipid metabolic process"/>
    <property type="evidence" value="ECO:0007669"/>
    <property type="project" value="InterPro"/>
</dbReference>
<dbReference type="Pfam" id="PF01764">
    <property type="entry name" value="Lipase_3"/>
    <property type="match status" value="1"/>
</dbReference>
<dbReference type="Gene3D" id="3.40.50.1820">
    <property type="entry name" value="alpha/beta hydrolase"/>
    <property type="match status" value="1"/>
</dbReference>
<dbReference type="Proteomes" id="UP001150569">
    <property type="component" value="Unassembled WGS sequence"/>
</dbReference>
<dbReference type="EMBL" id="JANBPT010000541">
    <property type="protein sequence ID" value="KAJ1917470.1"/>
    <property type="molecule type" value="Genomic_DNA"/>
</dbReference>
<keyword evidence="3" id="KW-1185">Reference proteome</keyword>
<dbReference type="InterPro" id="IPR051218">
    <property type="entry name" value="Sec_MonoDiacylglyc_Lipase"/>
</dbReference>
<organism evidence="2 3">
    <name type="scientific">Tieghemiomyces parasiticus</name>
    <dbReference type="NCBI Taxonomy" id="78921"/>
    <lineage>
        <taxon>Eukaryota</taxon>
        <taxon>Fungi</taxon>
        <taxon>Fungi incertae sedis</taxon>
        <taxon>Zoopagomycota</taxon>
        <taxon>Kickxellomycotina</taxon>
        <taxon>Dimargaritomycetes</taxon>
        <taxon>Dimargaritales</taxon>
        <taxon>Dimargaritaceae</taxon>
        <taxon>Tieghemiomyces</taxon>
    </lineage>
</organism>
<comment type="caution">
    <text evidence="2">The sequence shown here is derived from an EMBL/GenBank/DDBJ whole genome shotgun (WGS) entry which is preliminary data.</text>
</comment>
<dbReference type="CDD" id="cd00519">
    <property type="entry name" value="Lipase_3"/>
    <property type="match status" value="1"/>
</dbReference>
<dbReference type="OrthoDB" id="426718at2759"/>
<dbReference type="PANTHER" id="PTHR45856:SF24">
    <property type="entry name" value="FUNGAL LIPASE-LIKE DOMAIN-CONTAINING PROTEIN"/>
    <property type="match status" value="1"/>
</dbReference>
<dbReference type="AlphaFoldDB" id="A0A9W8A0S3"/>
<feature type="domain" description="Fungal lipase-type" evidence="1">
    <location>
        <begin position="50"/>
        <end position="186"/>
    </location>
</feature>
<dbReference type="InterPro" id="IPR002921">
    <property type="entry name" value="Fungal_lipase-type"/>
</dbReference>
<proteinExistence type="predicted"/>
<dbReference type="SUPFAM" id="SSF53474">
    <property type="entry name" value="alpha/beta-Hydrolases"/>
    <property type="match status" value="1"/>
</dbReference>